<name>A0ABV5CCB6_9BACL</name>
<dbReference type="RefSeq" id="WP_375522964.1">
    <property type="nucleotide sequence ID" value="NZ_JBHIRY010000053.1"/>
</dbReference>
<accession>A0ABV5CCB6</accession>
<gene>
    <name evidence="1" type="ORF">ACE5LO_26750</name>
</gene>
<organism evidence="1 2">
    <name type="scientific">Paenibacillus medicaginis</name>
    <dbReference type="NCBI Taxonomy" id="1470560"/>
    <lineage>
        <taxon>Bacteria</taxon>
        <taxon>Bacillati</taxon>
        <taxon>Bacillota</taxon>
        <taxon>Bacilli</taxon>
        <taxon>Bacillales</taxon>
        <taxon>Paenibacillaceae</taxon>
        <taxon>Paenibacillus</taxon>
    </lineage>
</organism>
<dbReference type="Proteomes" id="UP001580430">
    <property type="component" value="Unassembled WGS sequence"/>
</dbReference>
<dbReference type="InterPro" id="IPR036597">
    <property type="entry name" value="Fido-like_dom_sf"/>
</dbReference>
<reference evidence="1 2" key="1">
    <citation type="submission" date="2024-09" db="EMBL/GenBank/DDBJ databases">
        <title>Paenibacillus zeirhizospherea sp. nov., isolated from surface of the maize (Zea mays) roots in a horticulture field, Hungary.</title>
        <authorList>
            <person name="Marton D."/>
            <person name="Farkas M."/>
            <person name="Bedics A."/>
            <person name="Toth E."/>
            <person name="Tancsics A."/>
            <person name="Boka K."/>
            <person name="Marati G."/>
            <person name="Kriszt B."/>
            <person name="Cserhati M."/>
        </authorList>
    </citation>
    <scope>NUCLEOTIDE SEQUENCE [LARGE SCALE GENOMIC DNA]</scope>
    <source>
        <strain evidence="1 2">JCM 18446</strain>
    </source>
</reference>
<dbReference type="EMBL" id="JBHIRY010000053">
    <property type="protein sequence ID" value="MFB5763962.1"/>
    <property type="molecule type" value="Genomic_DNA"/>
</dbReference>
<sequence length="77" mass="8786">MDYQILLQKKALYDQRKDTLPEATVKSYIQAFELEYTHHSTAIEGNTLSLLETKVLLEEGLSVGGKKLREIYEVVNA</sequence>
<evidence type="ECO:0000313" key="2">
    <source>
        <dbReference type="Proteomes" id="UP001580430"/>
    </source>
</evidence>
<evidence type="ECO:0000313" key="1">
    <source>
        <dbReference type="EMBL" id="MFB5763962.1"/>
    </source>
</evidence>
<keyword evidence="2" id="KW-1185">Reference proteome</keyword>
<protein>
    <submittedName>
        <fullName evidence="1">Cell filamentation protein Fic</fullName>
    </submittedName>
</protein>
<dbReference type="Gene3D" id="1.10.3290.10">
    <property type="entry name" value="Fido-like domain"/>
    <property type="match status" value="1"/>
</dbReference>
<proteinExistence type="predicted"/>
<comment type="caution">
    <text evidence="1">The sequence shown here is derived from an EMBL/GenBank/DDBJ whole genome shotgun (WGS) entry which is preliminary data.</text>
</comment>